<accession>A0A816Y5I5</accession>
<gene>
    <name evidence="1" type="ORF">DARMORV10_A01P37450.1</name>
</gene>
<evidence type="ECO:0000313" key="1">
    <source>
        <dbReference type="EMBL" id="CAF2154631.1"/>
    </source>
</evidence>
<organism evidence="1">
    <name type="scientific">Brassica napus</name>
    <name type="common">Rape</name>
    <dbReference type="NCBI Taxonomy" id="3708"/>
    <lineage>
        <taxon>Eukaryota</taxon>
        <taxon>Viridiplantae</taxon>
        <taxon>Streptophyta</taxon>
        <taxon>Embryophyta</taxon>
        <taxon>Tracheophyta</taxon>
        <taxon>Spermatophyta</taxon>
        <taxon>Magnoliopsida</taxon>
        <taxon>eudicotyledons</taxon>
        <taxon>Gunneridae</taxon>
        <taxon>Pentapetalae</taxon>
        <taxon>rosids</taxon>
        <taxon>malvids</taxon>
        <taxon>Brassicales</taxon>
        <taxon>Brassicaceae</taxon>
        <taxon>Brassiceae</taxon>
        <taxon>Brassica</taxon>
    </lineage>
</organism>
<protein>
    <submittedName>
        <fullName evidence="1">(rape) hypothetical protein</fullName>
    </submittedName>
</protein>
<dbReference type="Proteomes" id="UP001295469">
    <property type="component" value="Chromosome A01"/>
</dbReference>
<dbReference type="EMBL" id="HG994355">
    <property type="protein sequence ID" value="CAF2154631.1"/>
    <property type="molecule type" value="Genomic_DNA"/>
</dbReference>
<reference evidence="1" key="1">
    <citation type="submission" date="2021-01" db="EMBL/GenBank/DDBJ databases">
        <authorList>
            <consortium name="Genoscope - CEA"/>
            <person name="William W."/>
        </authorList>
    </citation>
    <scope>NUCLEOTIDE SEQUENCE</scope>
</reference>
<sequence>MFGSLVAQKAVGFDSESSMALAPPRPCCSLLILFRPRLSLRFSLGPSRLCFLALVMFRFASRSVSWFLGTVLVRAAPSLRGVFGVGGGSGFPWLNSSSQHWSRSPAFCL</sequence>
<proteinExistence type="predicted"/>
<name>A0A816Y5I5_BRANA</name>
<dbReference type="AlphaFoldDB" id="A0A816Y5I5"/>